<comment type="caution">
    <text evidence="4">The sequence shown here is derived from an EMBL/GenBank/DDBJ whole genome shotgun (WGS) entry which is preliminary data.</text>
</comment>
<name>A0ABR2IXU5_9EUKA</name>
<evidence type="ECO:0000313" key="5">
    <source>
        <dbReference type="Proteomes" id="UP001470230"/>
    </source>
</evidence>
<keyword evidence="2" id="KW-0547">Nucleotide-binding</keyword>
<keyword evidence="5" id="KW-1185">Reference proteome</keyword>
<dbReference type="SUPFAM" id="SSF56059">
    <property type="entry name" value="Glutathione synthetase ATP-binding domain-like"/>
    <property type="match status" value="1"/>
</dbReference>
<proteinExistence type="predicted"/>
<dbReference type="EMBL" id="JAPFFF010000014">
    <property type="protein sequence ID" value="KAK8870448.1"/>
    <property type="molecule type" value="Genomic_DNA"/>
</dbReference>
<organism evidence="4 5">
    <name type="scientific">Tritrichomonas musculus</name>
    <dbReference type="NCBI Taxonomy" id="1915356"/>
    <lineage>
        <taxon>Eukaryota</taxon>
        <taxon>Metamonada</taxon>
        <taxon>Parabasalia</taxon>
        <taxon>Tritrichomonadida</taxon>
        <taxon>Tritrichomonadidae</taxon>
        <taxon>Tritrichomonas</taxon>
    </lineage>
</organism>
<dbReference type="Gene3D" id="3.30.470.20">
    <property type="entry name" value="ATP-grasp fold, B domain"/>
    <property type="match status" value="1"/>
</dbReference>
<sequence length="454" mass="52368">MTDHSSAFDSFLKDHPYPVEHYKFRTKEDPPFIQEEGAYARTGYAARLIHNILHCSNFTEVDALKDANLICGTIDESRGSNYLKSYQRVTHFNKTFSLGSKSGYDRVMKAFGKRTGQIPSFYPQSYSLPNEYDELCEHFGDSPLWISKPGGGSRGNGITVIDELPSNPRSQRIIQKYVANPLLINGLKFDLRFYVAVMSLDPLRIYVHENGLVRLATEQYNDNFDDISNRYAHLTNFSINKNGNFKVTNDLSQDGKGNKWTHRPFWPWLKENGFNPDEIRNKIDDAFVTVIMASREIFLTQQNHRNSFELFGFDVMLDDKGEIYILEVNVTPALGTSSELDYFVKSPVVRDLFNIGLIPKPSDKVDISYNLFKNEDKEYKPESSMAAIYEYELAQKRLGMFRCVYPTKDRVQRLGPLLEKHSNLDVALENWLTMDEQEQAKFLNENSEAFFKLF</sequence>
<dbReference type="PANTHER" id="PTHR12241:SF162">
    <property type="entry name" value="TUBULIN MONOGLUTAMYLASE TTLL4"/>
    <property type="match status" value="1"/>
</dbReference>
<evidence type="ECO:0008006" key="6">
    <source>
        <dbReference type="Google" id="ProtNLM"/>
    </source>
</evidence>
<evidence type="ECO:0000256" key="2">
    <source>
        <dbReference type="ARBA" id="ARBA00022741"/>
    </source>
</evidence>
<evidence type="ECO:0000313" key="4">
    <source>
        <dbReference type="EMBL" id="KAK8870448.1"/>
    </source>
</evidence>
<reference evidence="4 5" key="1">
    <citation type="submission" date="2024-04" db="EMBL/GenBank/DDBJ databases">
        <title>Tritrichomonas musculus Genome.</title>
        <authorList>
            <person name="Alves-Ferreira E."/>
            <person name="Grigg M."/>
            <person name="Lorenzi H."/>
            <person name="Galac M."/>
        </authorList>
    </citation>
    <scope>NUCLEOTIDE SEQUENCE [LARGE SCALE GENOMIC DNA]</scope>
    <source>
        <strain evidence="4 5">EAF2021</strain>
    </source>
</reference>
<gene>
    <name evidence="4" type="ORF">M9Y10_008330</name>
</gene>
<accession>A0ABR2IXU5</accession>
<dbReference type="Pfam" id="PF03133">
    <property type="entry name" value="TTL"/>
    <property type="match status" value="1"/>
</dbReference>
<dbReference type="InterPro" id="IPR004344">
    <property type="entry name" value="TTL/TTLL_fam"/>
</dbReference>
<keyword evidence="1" id="KW-0436">Ligase</keyword>
<evidence type="ECO:0000256" key="1">
    <source>
        <dbReference type="ARBA" id="ARBA00022598"/>
    </source>
</evidence>
<dbReference type="Proteomes" id="UP001470230">
    <property type="component" value="Unassembled WGS sequence"/>
</dbReference>
<keyword evidence="3" id="KW-0067">ATP-binding</keyword>
<dbReference type="PANTHER" id="PTHR12241">
    <property type="entry name" value="TUBULIN POLYGLUTAMYLASE"/>
    <property type="match status" value="1"/>
</dbReference>
<protein>
    <recommendedName>
        <fullName evidence="6">Tubulin-tyrosine ligase family protein</fullName>
    </recommendedName>
</protein>
<dbReference type="PROSITE" id="PS51221">
    <property type="entry name" value="TTL"/>
    <property type="match status" value="1"/>
</dbReference>
<evidence type="ECO:0000256" key="3">
    <source>
        <dbReference type="ARBA" id="ARBA00022840"/>
    </source>
</evidence>